<evidence type="ECO:0000313" key="1">
    <source>
        <dbReference type="EMBL" id="MPN33154.1"/>
    </source>
</evidence>
<protein>
    <submittedName>
        <fullName evidence="1">Uncharacterized protein</fullName>
    </submittedName>
</protein>
<gene>
    <name evidence="1" type="ORF">SDC9_180638</name>
</gene>
<dbReference type="EMBL" id="VSSQ01085534">
    <property type="protein sequence ID" value="MPN33154.1"/>
    <property type="molecule type" value="Genomic_DNA"/>
</dbReference>
<accession>A0A645HAM0</accession>
<proteinExistence type="predicted"/>
<reference evidence="1" key="1">
    <citation type="submission" date="2019-08" db="EMBL/GenBank/DDBJ databases">
        <authorList>
            <person name="Kucharzyk K."/>
            <person name="Murdoch R.W."/>
            <person name="Higgins S."/>
            <person name="Loffler F."/>
        </authorList>
    </citation>
    <scope>NUCLEOTIDE SEQUENCE</scope>
</reference>
<organism evidence="1">
    <name type="scientific">bioreactor metagenome</name>
    <dbReference type="NCBI Taxonomy" id="1076179"/>
    <lineage>
        <taxon>unclassified sequences</taxon>
        <taxon>metagenomes</taxon>
        <taxon>ecological metagenomes</taxon>
    </lineage>
</organism>
<sequence>MVADLYERIRYRARLEITGLVNNANLSVLASAQDLLRGYDIVKSVSDLLKIPVRYTCGRAEPLRAFLQMARERKLEEKYIGEPFEITTYMHRDWDSFTQKGI</sequence>
<dbReference type="AlphaFoldDB" id="A0A645HAM0"/>
<comment type="caution">
    <text evidence="1">The sequence shown here is derived from an EMBL/GenBank/DDBJ whole genome shotgun (WGS) entry which is preliminary data.</text>
</comment>
<name>A0A645HAM0_9ZZZZ</name>